<reference evidence="2 3" key="1">
    <citation type="submission" date="2016-04" db="EMBL/GenBank/DDBJ databases">
        <title>ATOL: Assembling a taxonomically balanced genome-scale reconstruction of the evolutionary history of the Enterobacteriaceae.</title>
        <authorList>
            <person name="Plunkett G.III."/>
            <person name="Neeno-Eckwall E.C."/>
            <person name="Glasner J.D."/>
            <person name="Perna N.T."/>
        </authorList>
    </citation>
    <scope>NUCLEOTIDE SEQUENCE [LARGE SCALE GENOMIC DNA]</scope>
    <source>
        <strain evidence="2 3">ATCC 35613</strain>
    </source>
</reference>
<dbReference type="AlphaFoldDB" id="A0A1B7JZ45"/>
<proteinExistence type="predicted"/>
<dbReference type="InterPro" id="IPR019690">
    <property type="entry name" value="DUF2569"/>
</dbReference>
<keyword evidence="1" id="KW-0812">Transmembrane</keyword>
<feature type="transmembrane region" description="Helical" evidence="1">
    <location>
        <begin position="72"/>
        <end position="94"/>
    </location>
</feature>
<keyword evidence="3" id="KW-1185">Reference proteome</keyword>
<protein>
    <submittedName>
        <fullName evidence="2">Uncharacterized protein</fullName>
    </submittedName>
</protein>
<sequence length="164" mass="18846">MKCINCNEHEANKESGWCNQCEQLEIHKINGVLYLPALGLIITVLLSIFGGYQITQILLYYYENTQAIPTFYIGAIVLQFSYIALTLLACWFFFNKKKVIKKVIIPYYIFALIITLYFTVGLSSVYGAKLTSTDFQQIISSTFSAIIWVSYFLRSKRIAQVFTQ</sequence>
<keyword evidence="1" id="KW-1133">Transmembrane helix</keyword>
<feature type="transmembrane region" description="Helical" evidence="1">
    <location>
        <begin position="106"/>
        <end position="129"/>
    </location>
</feature>
<evidence type="ECO:0000313" key="3">
    <source>
        <dbReference type="Proteomes" id="UP000078224"/>
    </source>
</evidence>
<accession>A0A1B7JZ45</accession>
<organism evidence="2 3">
    <name type="scientific">Providencia heimbachae ATCC 35613</name>
    <dbReference type="NCBI Taxonomy" id="1354272"/>
    <lineage>
        <taxon>Bacteria</taxon>
        <taxon>Pseudomonadati</taxon>
        <taxon>Pseudomonadota</taxon>
        <taxon>Gammaproteobacteria</taxon>
        <taxon>Enterobacterales</taxon>
        <taxon>Morganellaceae</taxon>
        <taxon>Providencia</taxon>
    </lineage>
</organism>
<dbReference type="Proteomes" id="UP000078224">
    <property type="component" value="Unassembled WGS sequence"/>
</dbReference>
<keyword evidence="1" id="KW-0472">Membrane</keyword>
<dbReference type="EMBL" id="LXEW01000017">
    <property type="protein sequence ID" value="OAT53172.1"/>
    <property type="molecule type" value="Genomic_DNA"/>
</dbReference>
<feature type="transmembrane region" description="Helical" evidence="1">
    <location>
        <begin position="32"/>
        <end position="52"/>
    </location>
</feature>
<dbReference type="PATRIC" id="fig|1354272.4.peg.1181"/>
<evidence type="ECO:0000256" key="1">
    <source>
        <dbReference type="SAM" id="Phobius"/>
    </source>
</evidence>
<evidence type="ECO:0000313" key="2">
    <source>
        <dbReference type="EMBL" id="OAT53172.1"/>
    </source>
</evidence>
<feature type="transmembrane region" description="Helical" evidence="1">
    <location>
        <begin position="135"/>
        <end position="153"/>
    </location>
</feature>
<comment type="caution">
    <text evidence="2">The sequence shown here is derived from an EMBL/GenBank/DDBJ whole genome shotgun (WGS) entry which is preliminary data.</text>
</comment>
<gene>
    <name evidence="2" type="ORF">M998_1158</name>
</gene>
<dbReference type="RefSeq" id="WP_068441500.1">
    <property type="nucleotide sequence ID" value="NZ_LXEW01000017.1"/>
</dbReference>
<name>A0A1B7JZ45_9GAMM</name>
<dbReference type="OrthoDB" id="9155572at2"/>
<dbReference type="Pfam" id="PF10754">
    <property type="entry name" value="DUF2569"/>
    <property type="match status" value="1"/>
</dbReference>